<dbReference type="Pfam" id="PF19574">
    <property type="entry name" value="LolA_3"/>
    <property type="match status" value="1"/>
</dbReference>
<keyword evidence="3" id="KW-0732">Signal</keyword>
<reference evidence="5 6" key="1">
    <citation type="submission" date="2017-02" db="EMBL/GenBank/DDBJ databases">
        <title>Whole genome sequencing of Metallibacterium scheffleri DSM 24874 (T).</title>
        <authorList>
            <person name="Kumar S."/>
            <person name="Patil P."/>
            <person name="Patil P.B."/>
        </authorList>
    </citation>
    <scope>NUCLEOTIDE SEQUENCE [LARGE SCALE GENOMIC DNA]</scope>
    <source>
        <strain evidence="5 6">DSM 24874</strain>
    </source>
</reference>
<evidence type="ECO:0000313" key="6">
    <source>
        <dbReference type="Proteomes" id="UP000307749"/>
    </source>
</evidence>
<dbReference type="CDD" id="cd16325">
    <property type="entry name" value="LolA"/>
    <property type="match status" value="1"/>
</dbReference>
<evidence type="ECO:0000256" key="1">
    <source>
        <dbReference type="ARBA" id="ARBA00011245"/>
    </source>
</evidence>
<dbReference type="InterPro" id="IPR029046">
    <property type="entry name" value="LolA/LolB/LppX"/>
</dbReference>
<name>A0A4S3KS52_9GAMM</name>
<dbReference type="EMBL" id="MWQO01000006">
    <property type="protein sequence ID" value="THD11889.1"/>
    <property type="molecule type" value="Genomic_DNA"/>
</dbReference>
<protein>
    <recommendedName>
        <fullName evidence="7">Outer membrane lipoprotein carrier protein LolA</fullName>
    </recommendedName>
</protein>
<dbReference type="SUPFAM" id="SSF89392">
    <property type="entry name" value="Prokaryotic lipoproteins and lipoprotein localization factors"/>
    <property type="match status" value="1"/>
</dbReference>
<comment type="caution">
    <text evidence="5">The sequence shown here is derived from an EMBL/GenBank/DDBJ whole genome shotgun (WGS) entry which is preliminary data.</text>
</comment>
<evidence type="ECO:0000313" key="5">
    <source>
        <dbReference type="EMBL" id="THD11889.1"/>
    </source>
</evidence>
<dbReference type="Gene3D" id="2.50.20.10">
    <property type="entry name" value="Lipoprotein localisation LolA/LolB/LppX"/>
    <property type="match status" value="1"/>
</dbReference>
<organism evidence="5 6">
    <name type="scientific">Metallibacterium scheffleri</name>
    <dbReference type="NCBI Taxonomy" id="993689"/>
    <lineage>
        <taxon>Bacteria</taxon>
        <taxon>Pseudomonadati</taxon>
        <taxon>Pseudomonadota</taxon>
        <taxon>Gammaproteobacteria</taxon>
        <taxon>Lysobacterales</taxon>
        <taxon>Rhodanobacteraceae</taxon>
        <taxon>Metallibacterium</taxon>
    </lineage>
</organism>
<evidence type="ECO:0000256" key="4">
    <source>
        <dbReference type="ARBA" id="ARBA00022927"/>
    </source>
</evidence>
<accession>A0A4S3KS52</accession>
<evidence type="ECO:0008006" key="7">
    <source>
        <dbReference type="Google" id="ProtNLM"/>
    </source>
</evidence>
<evidence type="ECO:0000256" key="2">
    <source>
        <dbReference type="ARBA" id="ARBA00022448"/>
    </source>
</evidence>
<keyword evidence="4" id="KW-0653">Protein transport</keyword>
<dbReference type="OrthoDB" id="6165143at2"/>
<gene>
    <name evidence="5" type="ORF">B1806_01575</name>
</gene>
<keyword evidence="6" id="KW-1185">Reference proteome</keyword>
<comment type="subunit">
    <text evidence="1">Monomer.</text>
</comment>
<sequence length="201" mass="21513">MLPALAAESNHADAARAMDLVRALARPAPARTAYTEVRFVGMLDRALVLRGEMAWLGGSRLRRSVVTPYPEITTIDGDTATLQRGQHAPQKFSLERAPELKDLLGSFIALLSGDATALARNFTLHAYGNQTAWTLDLTPRDAAVARRIRDVSVDGSGKTLRCMRVDETDGDTTFTLLGPLGNARLPATPTPAGLATLCAGM</sequence>
<dbReference type="InterPro" id="IPR004564">
    <property type="entry name" value="OM_lipoprot_carrier_LolA-like"/>
</dbReference>
<dbReference type="AlphaFoldDB" id="A0A4S3KS52"/>
<proteinExistence type="predicted"/>
<dbReference type="Proteomes" id="UP000307749">
    <property type="component" value="Unassembled WGS sequence"/>
</dbReference>
<dbReference type="STRING" id="993689.GCA_002077135_00762"/>
<keyword evidence="2" id="KW-0813">Transport</keyword>
<dbReference type="GO" id="GO:0015031">
    <property type="term" value="P:protein transport"/>
    <property type="evidence" value="ECO:0007669"/>
    <property type="project" value="UniProtKB-KW"/>
</dbReference>
<evidence type="ECO:0000256" key="3">
    <source>
        <dbReference type="ARBA" id="ARBA00022729"/>
    </source>
</evidence>